<evidence type="ECO:0000313" key="3">
    <source>
        <dbReference type="Proteomes" id="UP001470230"/>
    </source>
</evidence>
<comment type="caution">
    <text evidence="2">The sequence shown here is derived from an EMBL/GenBank/DDBJ whole genome shotgun (WGS) entry which is preliminary data.</text>
</comment>
<reference evidence="2 3" key="1">
    <citation type="submission" date="2024-04" db="EMBL/GenBank/DDBJ databases">
        <title>Tritrichomonas musculus Genome.</title>
        <authorList>
            <person name="Alves-Ferreira E."/>
            <person name="Grigg M."/>
            <person name="Lorenzi H."/>
            <person name="Galac M."/>
        </authorList>
    </citation>
    <scope>NUCLEOTIDE SEQUENCE [LARGE SCALE GENOMIC DNA]</scope>
    <source>
        <strain evidence="2 3">EAF2021</strain>
    </source>
</reference>
<dbReference type="Proteomes" id="UP001470230">
    <property type="component" value="Unassembled WGS sequence"/>
</dbReference>
<evidence type="ECO:0000313" key="2">
    <source>
        <dbReference type="EMBL" id="KAK8875377.1"/>
    </source>
</evidence>
<evidence type="ECO:0008006" key="4">
    <source>
        <dbReference type="Google" id="ProtNLM"/>
    </source>
</evidence>
<feature type="coiled-coil region" evidence="1">
    <location>
        <begin position="43"/>
        <end position="70"/>
    </location>
</feature>
<dbReference type="EMBL" id="JAPFFF010000012">
    <property type="protein sequence ID" value="KAK8875377.1"/>
    <property type="molecule type" value="Genomic_DNA"/>
</dbReference>
<accession>A0ABR2JE25</accession>
<gene>
    <name evidence="2" type="ORF">M9Y10_005542</name>
</gene>
<keyword evidence="1" id="KW-0175">Coiled coil</keyword>
<organism evidence="2 3">
    <name type="scientific">Tritrichomonas musculus</name>
    <dbReference type="NCBI Taxonomy" id="1915356"/>
    <lineage>
        <taxon>Eukaryota</taxon>
        <taxon>Metamonada</taxon>
        <taxon>Parabasalia</taxon>
        <taxon>Tritrichomonadida</taxon>
        <taxon>Tritrichomonadidae</taxon>
        <taxon>Tritrichomonas</taxon>
    </lineage>
</organism>
<protein>
    <recommendedName>
        <fullName evidence="4">DUF4371 domain-containing protein</fullName>
    </recommendedName>
</protein>
<proteinExistence type="predicted"/>
<sequence>MNANQPLGNVSIPYIKEIQSLEAQLENQQKYFGLQEKKRKIKIQNLKIQIEKMQKTIQKFEELNESQKNDYDQVKDPRKFISQSFIVEVSNNLKQPINRRRYTDDFYDFAMLLYLQSPKTYRTLRQIFPFPCEKCLMDKYSATISQISRSLVDFKYSFYLLKELDISGECTLAIDAFCFRSFSGTSLGLNYTQKAGTTNTTVKTEEEEEEEFENNSVQSFEIDTEIIDDSQCVNKEGVYSNGFIFMLIPLSSSLQPKIIHIEVSENGSYNEHIDRIAEYFKESLRRMNITPLFHATDGDRGMSEAHDNFFATFFMKKNTIIHTNFETLISNAYITLSNQRCSIPVSDPLHLFKNFRGKLIDYKIQLFPESGLIDCIEINNALHIGMALEDKSSLSRMRDSYVLQLFSFSNFIQLIQNGLGNAAFIFFGYSCIITSIFSNDITFSMRMSLLETAYEIFFDLMCNVIELKSRGVRERGGDGIDTITFAELHYAKRILNTIVALGVAIRFGPPDLRMDAIGSHLVENSIGLARSSSYDPRWQRILRSFTNSELRKQLALKLGITLHIQKRINAGGCKIKKDDDSMIDTPKWWNSYNIFQILKSLCIPGFESSHLDELEVLINEIKVIATRTSIKTVNSSEIAGSLIIARLFKFKCNNNNEDDEQ</sequence>
<keyword evidence="3" id="KW-1185">Reference proteome</keyword>
<evidence type="ECO:0000256" key="1">
    <source>
        <dbReference type="SAM" id="Coils"/>
    </source>
</evidence>
<name>A0ABR2JE25_9EUKA</name>